<comment type="catalytic activity">
    <reaction evidence="1">
        <text>ATP + protein L-histidine = ADP + protein N-phospho-L-histidine.</text>
        <dbReference type="EC" id="2.7.13.3"/>
    </reaction>
</comment>
<reference evidence="13 14" key="1">
    <citation type="submission" date="2023-05" db="EMBL/GenBank/DDBJ databases">
        <title>Streptantibioticus silvisoli sp. nov., acidotolerant actinomycetes 1 from pine litter.</title>
        <authorList>
            <person name="Swiecimska M."/>
            <person name="Golinska P."/>
            <person name="Sangal V."/>
            <person name="Wachnowicz B."/>
            <person name="Goodfellow M."/>
        </authorList>
    </citation>
    <scope>NUCLEOTIDE SEQUENCE [LARGE SCALE GENOMIC DNA]</scope>
    <source>
        <strain evidence="13 14">DSM 42109</strain>
    </source>
</reference>
<keyword evidence="4" id="KW-0808">Transferase</keyword>
<evidence type="ECO:0000256" key="1">
    <source>
        <dbReference type="ARBA" id="ARBA00000085"/>
    </source>
</evidence>
<keyword evidence="10" id="KW-1133">Transmembrane helix</keyword>
<evidence type="ECO:0000256" key="5">
    <source>
        <dbReference type="ARBA" id="ARBA00022741"/>
    </source>
</evidence>
<evidence type="ECO:0000259" key="11">
    <source>
        <dbReference type="Pfam" id="PF02518"/>
    </source>
</evidence>
<evidence type="ECO:0000313" key="13">
    <source>
        <dbReference type="EMBL" id="MDJ1130783.1"/>
    </source>
</evidence>
<evidence type="ECO:0000256" key="6">
    <source>
        <dbReference type="ARBA" id="ARBA00022777"/>
    </source>
</evidence>
<dbReference type="PANTHER" id="PTHR24421:SF10">
    <property type="entry name" value="NITRATE_NITRITE SENSOR PROTEIN NARQ"/>
    <property type="match status" value="1"/>
</dbReference>
<name>A0ABT6ZQG7_9ACTN</name>
<dbReference type="RefSeq" id="WP_274043600.1">
    <property type="nucleotide sequence ID" value="NZ_JANCPR020000002.1"/>
</dbReference>
<feature type="transmembrane region" description="Helical" evidence="10">
    <location>
        <begin position="47"/>
        <end position="65"/>
    </location>
</feature>
<feature type="region of interest" description="Disordered" evidence="9">
    <location>
        <begin position="517"/>
        <end position="541"/>
    </location>
</feature>
<gene>
    <name evidence="13" type="ORF">NMN56_002220</name>
</gene>
<evidence type="ECO:0000259" key="12">
    <source>
        <dbReference type="Pfam" id="PF07730"/>
    </source>
</evidence>
<feature type="transmembrane region" description="Helical" evidence="10">
    <location>
        <begin position="136"/>
        <end position="157"/>
    </location>
</feature>
<dbReference type="Pfam" id="PF07730">
    <property type="entry name" value="HisKA_3"/>
    <property type="match status" value="1"/>
</dbReference>
<proteinExistence type="predicted"/>
<keyword evidence="8" id="KW-0902">Two-component regulatory system</keyword>
<dbReference type="Gene3D" id="3.30.565.10">
    <property type="entry name" value="Histidine kinase-like ATPase, C-terminal domain"/>
    <property type="match status" value="1"/>
</dbReference>
<dbReference type="EC" id="2.7.13.3" evidence="2"/>
<evidence type="ECO:0000256" key="9">
    <source>
        <dbReference type="SAM" id="MobiDB-lite"/>
    </source>
</evidence>
<dbReference type="InterPro" id="IPR011712">
    <property type="entry name" value="Sig_transdc_His_kin_sub3_dim/P"/>
</dbReference>
<dbReference type="InterPro" id="IPR036890">
    <property type="entry name" value="HATPase_C_sf"/>
</dbReference>
<keyword evidence="5" id="KW-0547">Nucleotide-binding</keyword>
<accession>A0ABT6ZQG7</accession>
<dbReference type="Pfam" id="PF02518">
    <property type="entry name" value="HATPase_c"/>
    <property type="match status" value="1"/>
</dbReference>
<evidence type="ECO:0000256" key="10">
    <source>
        <dbReference type="SAM" id="Phobius"/>
    </source>
</evidence>
<keyword evidence="7" id="KW-0067">ATP-binding</keyword>
<keyword evidence="14" id="KW-1185">Reference proteome</keyword>
<dbReference type="InterPro" id="IPR003594">
    <property type="entry name" value="HATPase_dom"/>
</dbReference>
<keyword evidence="6 13" id="KW-0418">Kinase</keyword>
<protein>
    <recommendedName>
        <fullName evidence="2">histidine kinase</fullName>
        <ecNumber evidence="2">2.7.13.3</ecNumber>
    </recommendedName>
</protein>
<evidence type="ECO:0000256" key="8">
    <source>
        <dbReference type="ARBA" id="ARBA00023012"/>
    </source>
</evidence>
<dbReference type="InterPro" id="IPR050482">
    <property type="entry name" value="Sensor_HK_TwoCompSys"/>
</dbReference>
<feature type="domain" description="Histidine kinase/HSP90-like ATPase" evidence="11">
    <location>
        <begin position="306"/>
        <end position="398"/>
    </location>
</feature>
<comment type="caution">
    <text evidence="13">The sequence shown here is derived from an EMBL/GenBank/DDBJ whole genome shotgun (WGS) entry which is preliminary data.</text>
</comment>
<evidence type="ECO:0000256" key="2">
    <source>
        <dbReference type="ARBA" id="ARBA00012438"/>
    </source>
</evidence>
<evidence type="ECO:0000256" key="3">
    <source>
        <dbReference type="ARBA" id="ARBA00022553"/>
    </source>
</evidence>
<feature type="transmembrane region" description="Helical" evidence="10">
    <location>
        <begin position="432"/>
        <end position="456"/>
    </location>
</feature>
<evidence type="ECO:0000313" key="14">
    <source>
        <dbReference type="Proteomes" id="UP001214441"/>
    </source>
</evidence>
<organism evidence="13 14">
    <name type="scientific">Streptomyces iconiensis</name>
    <dbReference type="NCBI Taxonomy" id="1384038"/>
    <lineage>
        <taxon>Bacteria</taxon>
        <taxon>Bacillati</taxon>
        <taxon>Actinomycetota</taxon>
        <taxon>Actinomycetes</taxon>
        <taxon>Kitasatosporales</taxon>
        <taxon>Streptomycetaceae</taxon>
        <taxon>Streptomyces</taxon>
    </lineage>
</organism>
<evidence type="ECO:0000256" key="4">
    <source>
        <dbReference type="ARBA" id="ARBA00022679"/>
    </source>
</evidence>
<feature type="transmembrane region" description="Helical" evidence="10">
    <location>
        <begin position="108"/>
        <end position="130"/>
    </location>
</feature>
<feature type="transmembrane region" description="Helical" evidence="10">
    <location>
        <begin position="71"/>
        <end position="96"/>
    </location>
</feature>
<feature type="domain" description="Signal transduction histidine kinase subgroup 3 dimerisation and phosphoacceptor" evidence="12">
    <location>
        <begin position="191"/>
        <end position="255"/>
    </location>
</feature>
<dbReference type="EMBL" id="JANCPR020000002">
    <property type="protein sequence ID" value="MDJ1130783.1"/>
    <property type="molecule type" value="Genomic_DNA"/>
</dbReference>
<keyword evidence="10" id="KW-0472">Membrane</keyword>
<keyword evidence="3" id="KW-0597">Phosphoprotein</keyword>
<dbReference type="SUPFAM" id="SSF55874">
    <property type="entry name" value="ATPase domain of HSP90 chaperone/DNA topoisomerase II/histidine kinase"/>
    <property type="match status" value="1"/>
</dbReference>
<dbReference type="Gene3D" id="1.20.5.1930">
    <property type="match status" value="1"/>
</dbReference>
<sequence>MALTSRSPFTAPGERGRGMWRAAAEVTGGAALTYPTQMLLQDLGSSAPGIVQLFLGAVAMALLAVRRRFPVLSLLGMSVLLGVLPGAGLPAAVIAYTTAKRLVAPRRTAVLVASIALVILACTIFAPAVGFGSHPFGAGFGTVLAATALIVPGLVGTSGGQQDQLLRALRERAAAAEAARRLADSESRIHERSRIAAEMHDLVGHRLSLISLHTGGLEMALQKESPELRDEAALVRRASGEAMRELREVLGVLGPLGRDTGTGALTDTTGTRADVEALAEESRGVGIPVDLTWEGPDLNDRAAQVRRAVHRVVRESLTNVHRYATGAHVTVAITHTGDHVDVSVRNGVPPVAPEAATGLGSGRGLVGLRERVTLLGGTLESGPTPTGGFAVAAHIPAEPDPAAILATTEAPAPASPSEVLPGHRAARLQRRVMSALTGLLGLTGVAVMMMFGFYLVGQSKPDSGYQPPEDPRIGMSRAEVQDSTWGDDVGVRAAATGREPARPKSVTDCIYPMASDKFTPVTKGPPRKHTGTAEPDPDVGPGHLRVTRYCFRGDKLATIDHFTVPVVSQTSPWEYP</sequence>
<dbReference type="Proteomes" id="UP001214441">
    <property type="component" value="Unassembled WGS sequence"/>
</dbReference>
<keyword evidence="10" id="KW-0812">Transmembrane</keyword>
<dbReference type="CDD" id="cd16917">
    <property type="entry name" value="HATPase_UhpB-NarQ-NarX-like"/>
    <property type="match status" value="1"/>
</dbReference>
<dbReference type="GO" id="GO:0016301">
    <property type="term" value="F:kinase activity"/>
    <property type="evidence" value="ECO:0007669"/>
    <property type="project" value="UniProtKB-KW"/>
</dbReference>
<dbReference type="PANTHER" id="PTHR24421">
    <property type="entry name" value="NITRATE/NITRITE SENSOR PROTEIN NARX-RELATED"/>
    <property type="match status" value="1"/>
</dbReference>
<evidence type="ECO:0000256" key="7">
    <source>
        <dbReference type="ARBA" id="ARBA00022840"/>
    </source>
</evidence>